<sequence>MSEVTGSKSWREELMSLVDDTGIRYSTGDAIGFSSPVFETKRSPFGEVEGESESFKDQVKGFAKAWGEIVFELGKGCKDIVQQNYLTDDSYIVQKMRGPMAKVSGGLSFLNEYLPEDRDPVHSWSVIFFVFLLAFAVLNVNNKHDSWVSPVKKVYIHPPSATRILLPDGRQMAYREQGVPSDRARYSLIAPHGFLSSRLAGIPGVKESLLEEFGIRLVTYDLPGFGESDPHPKRNLNSSALDMIHLANAVGLHEKFWVLGFSSGAMHAWAALKFIPDRIAGAAMFAPMVNPYESSMTKEEMSRTWEKWVRRRKLMYYLARRFPKFLSYFYGRSFLSGKHGQIEKWLSLSLGKKDKALTEGTKFEEFWQRDVEESIRQLNMKPFIEEAVLQVSHWSFKLADLQVQKKCPGKGFLPWFKFIYSQEECELTGFLGPVHIWQGTDDQVVPPSMTDYVARVLPGAAVHKLPDEGHFSYFFFCDECHQQIFSTLFGKPKGPVESTDQPQLEADAEQLWPQTDS</sequence>
<dbReference type="EMBL" id="CM045761">
    <property type="protein sequence ID" value="KAI8016735.1"/>
    <property type="molecule type" value="Genomic_DNA"/>
</dbReference>
<keyword evidence="2" id="KW-1185">Reference proteome</keyword>
<accession>A0ACC0HTR8</accession>
<evidence type="ECO:0000313" key="2">
    <source>
        <dbReference type="Proteomes" id="UP001060215"/>
    </source>
</evidence>
<protein>
    <submittedName>
        <fullName evidence="1">Uncharacterized protein</fullName>
    </submittedName>
</protein>
<dbReference type="Proteomes" id="UP001060215">
    <property type="component" value="Chromosome 4"/>
</dbReference>
<reference evidence="1 2" key="1">
    <citation type="journal article" date="2022" name="Plant J.">
        <title>Chromosome-level genome of Camellia lanceoleosa provides a valuable resource for understanding genome evolution and self-incompatibility.</title>
        <authorList>
            <person name="Gong W."/>
            <person name="Xiao S."/>
            <person name="Wang L."/>
            <person name="Liao Z."/>
            <person name="Chang Y."/>
            <person name="Mo W."/>
            <person name="Hu G."/>
            <person name="Li W."/>
            <person name="Zhao G."/>
            <person name="Zhu H."/>
            <person name="Hu X."/>
            <person name="Ji K."/>
            <person name="Xiang X."/>
            <person name="Song Q."/>
            <person name="Yuan D."/>
            <person name="Jin S."/>
            <person name="Zhang L."/>
        </authorList>
    </citation>
    <scope>NUCLEOTIDE SEQUENCE [LARGE SCALE GENOMIC DNA]</scope>
    <source>
        <strain evidence="1">SQ_2022a</strain>
    </source>
</reference>
<gene>
    <name evidence="1" type="ORF">LOK49_LG05G00637</name>
</gene>
<name>A0ACC0HTR8_9ERIC</name>
<proteinExistence type="predicted"/>
<evidence type="ECO:0000313" key="1">
    <source>
        <dbReference type="EMBL" id="KAI8016735.1"/>
    </source>
</evidence>
<organism evidence="1 2">
    <name type="scientific">Camellia lanceoleosa</name>
    <dbReference type="NCBI Taxonomy" id="1840588"/>
    <lineage>
        <taxon>Eukaryota</taxon>
        <taxon>Viridiplantae</taxon>
        <taxon>Streptophyta</taxon>
        <taxon>Embryophyta</taxon>
        <taxon>Tracheophyta</taxon>
        <taxon>Spermatophyta</taxon>
        <taxon>Magnoliopsida</taxon>
        <taxon>eudicotyledons</taxon>
        <taxon>Gunneridae</taxon>
        <taxon>Pentapetalae</taxon>
        <taxon>asterids</taxon>
        <taxon>Ericales</taxon>
        <taxon>Theaceae</taxon>
        <taxon>Camellia</taxon>
    </lineage>
</organism>
<comment type="caution">
    <text evidence="1">The sequence shown here is derived from an EMBL/GenBank/DDBJ whole genome shotgun (WGS) entry which is preliminary data.</text>
</comment>